<evidence type="ECO:0000259" key="2">
    <source>
        <dbReference type="Pfam" id="PF01520"/>
    </source>
</evidence>
<accession>A0ABR6WSI9</accession>
<dbReference type="SUPFAM" id="SSF53187">
    <property type="entry name" value="Zn-dependent exopeptidases"/>
    <property type="match status" value="1"/>
</dbReference>
<evidence type="ECO:0000313" key="3">
    <source>
        <dbReference type="EMBL" id="MBC3803350.1"/>
    </source>
</evidence>
<dbReference type="Proteomes" id="UP000603234">
    <property type="component" value="Unassembled WGS sequence"/>
</dbReference>
<name>A0ABR6WSI9_9FIRM</name>
<proteinExistence type="predicted"/>
<comment type="caution">
    <text evidence="3">The sequence shown here is derived from an EMBL/GenBank/DDBJ whole genome shotgun (WGS) entry which is preliminary data.</text>
</comment>
<evidence type="ECO:0000313" key="4">
    <source>
        <dbReference type="Proteomes" id="UP000603234"/>
    </source>
</evidence>
<sequence>MTIQKLMKAEPKPKPAAPATPEAPVGNLSWKITCINPGHGGFDPVASVIYTRTTDEHVYQSDRPVIANSVGGDIFVSIHHNRSSDSSSSGTCEIC</sequence>
<dbReference type="InterPro" id="IPR002508">
    <property type="entry name" value="MurNAc-LAA_cat"/>
</dbReference>
<dbReference type="EMBL" id="WJBC01000003">
    <property type="protein sequence ID" value="MBC3803350.1"/>
    <property type="molecule type" value="Genomic_DNA"/>
</dbReference>
<evidence type="ECO:0000256" key="1">
    <source>
        <dbReference type="SAM" id="MobiDB-lite"/>
    </source>
</evidence>
<dbReference type="Gene3D" id="3.40.630.40">
    <property type="entry name" value="Zn-dependent exopeptidases"/>
    <property type="match status" value="1"/>
</dbReference>
<feature type="domain" description="MurNAc-LAA" evidence="2">
    <location>
        <begin position="47"/>
        <end position="91"/>
    </location>
</feature>
<reference evidence="3 4" key="1">
    <citation type="journal article" date="2020" name="mSystems">
        <title>Defining Genomic and Predicted Metabolic Features of the Acetobacterium Genus.</title>
        <authorList>
            <person name="Ross D.E."/>
            <person name="Marshall C.W."/>
            <person name="Gulliver D."/>
            <person name="May H.D."/>
            <person name="Norman R.S."/>
        </authorList>
    </citation>
    <scope>NUCLEOTIDE SEQUENCE [LARGE SCALE GENOMIC DNA]</scope>
    <source>
        <strain evidence="3 4">DSM 8238</strain>
    </source>
</reference>
<organism evidence="3 4">
    <name type="scientific">Acetobacterium fimetarium</name>
    <dbReference type="NCBI Taxonomy" id="52691"/>
    <lineage>
        <taxon>Bacteria</taxon>
        <taxon>Bacillati</taxon>
        <taxon>Bacillota</taxon>
        <taxon>Clostridia</taxon>
        <taxon>Eubacteriales</taxon>
        <taxon>Eubacteriaceae</taxon>
        <taxon>Acetobacterium</taxon>
    </lineage>
</organism>
<dbReference type="RefSeq" id="WP_186841279.1">
    <property type="nucleotide sequence ID" value="NZ_WJBC01000003.1"/>
</dbReference>
<protein>
    <recommendedName>
        <fullName evidence="2">MurNAc-LAA domain-containing protein</fullName>
    </recommendedName>
</protein>
<feature type="region of interest" description="Disordered" evidence="1">
    <location>
        <begin position="1"/>
        <end position="23"/>
    </location>
</feature>
<dbReference type="Pfam" id="PF01520">
    <property type="entry name" value="Amidase_3"/>
    <property type="match status" value="1"/>
</dbReference>
<gene>
    <name evidence="3" type="ORF">GH808_02705</name>
</gene>
<keyword evidence="4" id="KW-1185">Reference proteome</keyword>